<comment type="caution">
    <text evidence="2">The sequence shown here is derived from an EMBL/GenBank/DDBJ whole genome shotgun (WGS) entry which is preliminary data.</text>
</comment>
<keyword evidence="1" id="KW-0812">Transmembrane</keyword>
<evidence type="ECO:0000256" key="1">
    <source>
        <dbReference type="SAM" id="Phobius"/>
    </source>
</evidence>
<dbReference type="OrthoDB" id="6053392at2"/>
<gene>
    <name evidence="2" type="ORF">E5352_14365</name>
</gene>
<dbReference type="RefSeq" id="WP_136006025.1">
    <property type="nucleotide sequence ID" value="NZ_SRYW01000013.1"/>
</dbReference>
<feature type="transmembrane region" description="Helical" evidence="1">
    <location>
        <begin position="6"/>
        <end position="31"/>
    </location>
</feature>
<keyword evidence="1" id="KW-1133">Transmembrane helix</keyword>
<accession>A0A4S2CWC0</accession>
<evidence type="ECO:0000313" key="3">
    <source>
        <dbReference type="Proteomes" id="UP000306631"/>
    </source>
</evidence>
<organism evidence="2 3">
    <name type="scientific">Stenotrophomonas maltophilia</name>
    <name type="common">Pseudomonas maltophilia</name>
    <name type="synonym">Xanthomonas maltophilia</name>
    <dbReference type="NCBI Taxonomy" id="40324"/>
    <lineage>
        <taxon>Bacteria</taxon>
        <taxon>Pseudomonadati</taxon>
        <taxon>Pseudomonadota</taxon>
        <taxon>Gammaproteobacteria</taxon>
        <taxon>Lysobacterales</taxon>
        <taxon>Lysobacteraceae</taxon>
        <taxon>Stenotrophomonas</taxon>
        <taxon>Stenotrophomonas maltophilia group</taxon>
    </lineage>
</organism>
<protein>
    <recommendedName>
        <fullName evidence="4">Transmembrane protein</fullName>
    </recommendedName>
</protein>
<dbReference type="AlphaFoldDB" id="A0A4S2CWC0"/>
<feature type="transmembrane region" description="Helical" evidence="1">
    <location>
        <begin position="43"/>
        <end position="66"/>
    </location>
</feature>
<proteinExistence type="predicted"/>
<name>A0A4S2CWC0_STEMA</name>
<dbReference type="Proteomes" id="UP000306631">
    <property type="component" value="Unassembled WGS sequence"/>
</dbReference>
<feature type="transmembrane region" description="Helical" evidence="1">
    <location>
        <begin position="78"/>
        <end position="102"/>
    </location>
</feature>
<keyword evidence="1" id="KW-0472">Membrane</keyword>
<dbReference type="EMBL" id="SRYW01000013">
    <property type="protein sequence ID" value="TGY32836.1"/>
    <property type="molecule type" value="Genomic_DNA"/>
</dbReference>
<reference evidence="2 3" key="1">
    <citation type="submission" date="2019-04" db="EMBL/GenBank/DDBJ databases">
        <title>Microbes associate with the intestines of laboratory mice.</title>
        <authorList>
            <person name="Navarre W."/>
            <person name="Wong E."/>
            <person name="Huang K."/>
            <person name="Tropini C."/>
            <person name="Ng K."/>
            <person name="Yu B."/>
        </authorList>
    </citation>
    <scope>NUCLEOTIDE SEQUENCE [LARGE SCALE GENOMIC DNA]</scope>
    <source>
        <strain evidence="2 3">NM62_B4-13</strain>
    </source>
</reference>
<sequence length="115" mass="12288">MDTGMLMTMLSLVGVRLPILIALGVALVWVVDSPRGAVRTAALSGLGILAATCILGMVVSLLPVWWIQQNQYENLQSLSLWLGVAHFGLSLAEAFGLVLVVWAMTRALRQRGTAG</sequence>
<evidence type="ECO:0000313" key="2">
    <source>
        <dbReference type="EMBL" id="TGY32836.1"/>
    </source>
</evidence>
<evidence type="ECO:0008006" key="4">
    <source>
        <dbReference type="Google" id="ProtNLM"/>
    </source>
</evidence>